<dbReference type="GO" id="GO:0032259">
    <property type="term" value="P:methylation"/>
    <property type="evidence" value="ECO:0007669"/>
    <property type="project" value="UniProtKB-KW"/>
</dbReference>
<evidence type="ECO:0000256" key="3">
    <source>
        <dbReference type="ARBA" id="ARBA00022454"/>
    </source>
</evidence>
<comment type="caution">
    <text evidence="12">The sequence shown here is derived from an EMBL/GenBank/DDBJ whole genome shotgun (WGS) entry which is preliminary data.</text>
</comment>
<dbReference type="GeneID" id="85309201"/>
<feature type="region of interest" description="Disordered" evidence="8">
    <location>
        <begin position="808"/>
        <end position="931"/>
    </location>
</feature>
<dbReference type="Pfam" id="PF17907">
    <property type="entry name" value="AWS"/>
    <property type="match status" value="1"/>
</dbReference>
<feature type="compositionally biased region" description="Low complexity" evidence="8">
    <location>
        <begin position="832"/>
        <end position="841"/>
    </location>
</feature>
<dbReference type="EMBL" id="MU839004">
    <property type="protein sequence ID" value="KAK1768981.1"/>
    <property type="molecule type" value="Genomic_DNA"/>
</dbReference>
<dbReference type="PANTHER" id="PTHR22884">
    <property type="entry name" value="SET DOMAIN PROTEINS"/>
    <property type="match status" value="1"/>
</dbReference>
<evidence type="ECO:0000259" key="9">
    <source>
        <dbReference type="PROSITE" id="PS50280"/>
    </source>
</evidence>
<keyword evidence="4" id="KW-0489">Methyltransferase</keyword>
<feature type="domain" description="AWS" evidence="11">
    <location>
        <begin position="472"/>
        <end position="519"/>
    </location>
</feature>
<feature type="compositionally biased region" description="Low complexity" evidence="8">
    <location>
        <begin position="732"/>
        <end position="752"/>
    </location>
</feature>
<dbReference type="GO" id="GO:0005634">
    <property type="term" value="C:nucleus"/>
    <property type="evidence" value="ECO:0007669"/>
    <property type="project" value="UniProtKB-SubCell"/>
</dbReference>
<dbReference type="PROSITE" id="PS50280">
    <property type="entry name" value="SET"/>
    <property type="match status" value="1"/>
</dbReference>
<dbReference type="GO" id="GO:0005694">
    <property type="term" value="C:chromosome"/>
    <property type="evidence" value="ECO:0007669"/>
    <property type="project" value="UniProtKB-SubCell"/>
</dbReference>
<evidence type="ECO:0000259" key="10">
    <source>
        <dbReference type="PROSITE" id="PS50868"/>
    </source>
</evidence>
<feature type="region of interest" description="Disordered" evidence="8">
    <location>
        <begin position="669"/>
        <end position="702"/>
    </location>
</feature>
<evidence type="ECO:0000256" key="6">
    <source>
        <dbReference type="ARBA" id="ARBA00022691"/>
    </source>
</evidence>
<feature type="region of interest" description="Disordered" evidence="8">
    <location>
        <begin position="319"/>
        <end position="364"/>
    </location>
</feature>
<feature type="compositionally biased region" description="Low complexity" evidence="8">
    <location>
        <begin position="1"/>
        <end position="48"/>
    </location>
</feature>
<dbReference type="InterPro" id="IPR006560">
    <property type="entry name" value="AWS_dom"/>
</dbReference>
<evidence type="ECO:0000256" key="2">
    <source>
        <dbReference type="ARBA" id="ARBA00004286"/>
    </source>
</evidence>
<dbReference type="SUPFAM" id="SSF82199">
    <property type="entry name" value="SET domain"/>
    <property type="match status" value="1"/>
</dbReference>
<feature type="compositionally biased region" description="Basic and acidic residues" evidence="8">
    <location>
        <begin position="81"/>
        <end position="92"/>
    </location>
</feature>
<dbReference type="InterPro" id="IPR046341">
    <property type="entry name" value="SET_dom_sf"/>
</dbReference>
<comment type="subcellular location">
    <subcellularLocation>
        <location evidence="2">Chromosome</location>
    </subcellularLocation>
    <subcellularLocation>
        <location evidence="1">Nucleus</location>
    </subcellularLocation>
</comment>
<name>A0AAJ0C788_9PEZI</name>
<feature type="region of interest" description="Disordered" evidence="8">
    <location>
        <begin position="146"/>
        <end position="200"/>
    </location>
</feature>
<dbReference type="Gene3D" id="2.170.270.10">
    <property type="entry name" value="SET domain"/>
    <property type="match status" value="1"/>
</dbReference>
<dbReference type="InterPro" id="IPR003616">
    <property type="entry name" value="Post-SET_dom"/>
</dbReference>
<feature type="compositionally biased region" description="Low complexity" evidence="8">
    <location>
        <begin position="693"/>
        <end position="702"/>
    </location>
</feature>
<dbReference type="SMART" id="SM00317">
    <property type="entry name" value="SET"/>
    <property type="match status" value="1"/>
</dbReference>
<dbReference type="Proteomes" id="UP001244011">
    <property type="component" value="Unassembled WGS sequence"/>
</dbReference>
<keyword evidence="7" id="KW-0539">Nucleus</keyword>
<evidence type="ECO:0000313" key="13">
    <source>
        <dbReference type="Proteomes" id="UP001244011"/>
    </source>
</evidence>
<reference evidence="12" key="1">
    <citation type="submission" date="2023-06" db="EMBL/GenBank/DDBJ databases">
        <title>Genome-scale phylogeny and comparative genomics of the fungal order Sordariales.</title>
        <authorList>
            <consortium name="Lawrence Berkeley National Laboratory"/>
            <person name="Hensen N."/>
            <person name="Bonometti L."/>
            <person name="Westerberg I."/>
            <person name="Brannstrom I.O."/>
            <person name="Guillou S."/>
            <person name="Cros-Aarteil S."/>
            <person name="Calhoun S."/>
            <person name="Haridas S."/>
            <person name="Kuo A."/>
            <person name="Mondo S."/>
            <person name="Pangilinan J."/>
            <person name="Riley R."/>
            <person name="Labutti K."/>
            <person name="Andreopoulos B."/>
            <person name="Lipzen A."/>
            <person name="Chen C."/>
            <person name="Yanf M."/>
            <person name="Daum C."/>
            <person name="Ng V."/>
            <person name="Clum A."/>
            <person name="Steindorff A."/>
            <person name="Ohm R."/>
            <person name="Martin F."/>
            <person name="Silar P."/>
            <person name="Natvig D."/>
            <person name="Lalanne C."/>
            <person name="Gautier V."/>
            <person name="Ament-Velasquez S.L."/>
            <person name="Kruys A."/>
            <person name="Hutchinson M.I."/>
            <person name="Powell A.J."/>
            <person name="Barry K."/>
            <person name="Miller A.N."/>
            <person name="Grigoriev I.V."/>
            <person name="Debuchy R."/>
            <person name="Gladieux P."/>
            <person name="Thoren M.H."/>
            <person name="Johannesson H."/>
        </authorList>
    </citation>
    <scope>NUCLEOTIDE SEQUENCE</scope>
    <source>
        <strain evidence="12">8032-3</strain>
    </source>
</reference>
<feature type="domain" description="Post-SET" evidence="10">
    <location>
        <begin position="654"/>
        <end position="670"/>
    </location>
</feature>
<feature type="compositionally biased region" description="Basic and acidic residues" evidence="8">
    <location>
        <begin position="339"/>
        <end position="354"/>
    </location>
</feature>
<dbReference type="GO" id="GO:0042054">
    <property type="term" value="F:histone methyltransferase activity"/>
    <property type="evidence" value="ECO:0007669"/>
    <property type="project" value="InterPro"/>
</dbReference>
<keyword evidence="5" id="KW-0808">Transferase</keyword>
<feature type="compositionally biased region" description="Basic and acidic residues" evidence="8">
    <location>
        <begin position="109"/>
        <end position="121"/>
    </location>
</feature>
<protein>
    <submittedName>
        <fullName evidence="12">Histone-lysine n-methyltransferase</fullName>
    </submittedName>
</protein>
<dbReference type="RefSeq" id="XP_060285194.1">
    <property type="nucleotide sequence ID" value="XM_060426014.1"/>
</dbReference>
<evidence type="ECO:0000256" key="7">
    <source>
        <dbReference type="ARBA" id="ARBA00023242"/>
    </source>
</evidence>
<evidence type="ECO:0000256" key="1">
    <source>
        <dbReference type="ARBA" id="ARBA00004123"/>
    </source>
</evidence>
<dbReference type="InterPro" id="IPR050777">
    <property type="entry name" value="SET2_Histone-Lys_MeTrsfase"/>
</dbReference>
<evidence type="ECO:0000256" key="8">
    <source>
        <dbReference type="SAM" id="MobiDB-lite"/>
    </source>
</evidence>
<feature type="compositionally biased region" description="Low complexity" evidence="8">
    <location>
        <begin position="871"/>
        <end position="889"/>
    </location>
</feature>
<evidence type="ECO:0000313" key="12">
    <source>
        <dbReference type="EMBL" id="KAK1768981.1"/>
    </source>
</evidence>
<feature type="region of interest" description="Disordered" evidence="8">
    <location>
        <begin position="219"/>
        <end position="251"/>
    </location>
</feature>
<dbReference type="PROSITE" id="PS51215">
    <property type="entry name" value="AWS"/>
    <property type="match status" value="1"/>
</dbReference>
<dbReference type="InterPro" id="IPR001214">
    <property type="entry name" value="SET_dom"/>
</dbReference>
<feature type="domain" description="SET" evidence="9">
    <location>
        <begin position="530"/>
        <end position="646"/>
    </location>
</feature>
<keyword evidence="13" id="KW-1185">Reference proteome</keyword>
<feature type="compositionally biased region" description="Low complexity" evidence="8">
    <location>
        <begin position="902"/>
        <end position="921"/>
    </location>
</feature>
<evidence type="ECO:0000256" key="4">
    <source>
        <dbReference type="ARBA" id="ARBA00022603"/>
    </source>
</evidence>
<keyword evidence="3" id="KW-0158">Chromosome</keyword>
<feature type="compositionally biased region" description="Basic and acidic residues" evidence="8">
    <location>
        <begin position="672"/>
        <end position="687"/>
    </location>
</feature>
<gene>
    <name evidence="12" type="ORF">QBC33DRAFT_513888</name>
</gene>
<evidence type="ECO:0000259" key="11">
    <source>
        <dbReference type="PROSITE" id="PS51215"/>
    </source>
</evidence>
<feature type="region of interest" description="Disordered" evidence="8">
    <location>
        <begin position="717"/>
        <end position="793"/>
    </location>
</feature>
<feature type="compositionally biased region" description="Basic residues" evidence="8">
    <location>
        <begin position="859"/>
        <end position="870"/>
    </location>
</feature>
<dbReference type="SMART" id="SM00508">
    <property type="entry name" value="PostSET"/>
    <property type="match status" value="1"/>
</dbReference>
<dbReference type="AlphaFoldDB" id="A0AAJ0C788"/>
<keyword evidence="6" id="KW-0949">S-adenosyl-L-methionine</keyword>
<dbReference type="Pfam" id="PF00856">
    <property type="entry name" value="SET"/>
    <property type="match status" value="1"/>
</dbReference>
<organism evidence="12 13">
    <name type="scientific">Phialemonium atrogriseum</name>
    <dbReference type="NCBI Taxonomy" id="1093897"/>
    <lineage>
        <taxon>Eukaryota</taxon>
        <taxon>Fungi</taxon>
        <taxon>Dikarya</taxon>
        <taxon>Ascomycota</taxon>
        <taxon>Pezizomycotina</taxon>
        <taxon>Sordariomycetes</taxon>
        <taxon>Sordariomycetidae</taxon>
        <taxon>Cephalothecales</taxon>
        <taxon>Cephalothecaceae</taxon>
        <taxon>Phialemonium</taxon>
    </lineage>
</organism>
<proteinExistence type="predicted"/>
<dbReference type="PROSITE" id="PS50868">
    <property type="entry name" value="POST_SET"/>
    <property type="match status" value="1"/>
</dbReference>
<sequence length="943" mass="101408">MAELATLPTLSTLPTESSFSALSTESSSQVASLSSTPPTSVSPDSVSLASDHDTPKPANTTTPLLEGSCLLQEQQQYLQQEVEREQHVEEHGPSIAVQTLPEPPLQVKTEPEPELETRPELEPELDAGQQTPIAQAIIVAAQALTAPEPPSTGRSRRARGAAPPVYNLAKLSGTDIHGKRRANGDPVRERRRRTTTSNTLTGADALVRNGINALDLDWEIRGPSTPRSSRTTRKVKSSPKDELPARRPTRLSGAAVTGTLTAKMSALGKRSRKTFEKGLSRLSRELARLQDTDEFSHVDKRPVVHTVWSNGKFVDPREIEAEAAAPPPRKKAKTASSPEPEKKQEVAEKQEEGTKAGPAQTKGHVKKWLDKGLYAGQEAPADVFKGLTAQEKKKLAQIPELASGTKPNRSLPMPMFGGLRLLLTGRDFKLPYDVCNPLPPGQPKPTAYRTMTRNRFIGDAAAYWKKQPHFNDFQSKCVCKPEDGCDDQCQNRIMLYECDDTNCNVGRAHCTNRAFQSLQERTKQGGRFRIGVEVVKTGDRGYGVRSNRCFQPNQIIMEYTGEIITEEECERRMNEVYKENECYYLMSFDQNMIIDATTGSIARFVNHSCSPNSRMIKWIVSGQPRMALFAGDRPIMTGEELTYDYNFDPFSAKNVQKCLCGSPNCRGVLGPKSREPKAQKQAPKEDAGAAAGRKSSVKAGVKASKRKLKELLAGDSDDAAKSAKTKKRKIAKATGPGAAGLKAAKGAAAALKRSVSSISVSTKAALGSKKGGSTSGTPRRASTGGLKRYYGRKGGEVIRTSKAAIAVATSSRGAAGLKTGDGNKRTPKKKIVLSSSSSSPGKGSGRKVGKGTPSSASSIKKKKNSSHKKVATTTPNKPAAAASPLSSSSPRKRVPSRKVLEAAAAVPAALPASPAGSAAKSPKPRKGLELSRAARVRLVEDVD</sequence>
<dbReference type="FunFam" id="2.170.270.10:FF:000037">
    <property type="entry name" value="Histone-lysine N-methyltransferase"/>
    <property type="match status" value="1"/>
</dbReference>
<feature type="compositionally biased region" description="Low complexity" evidence="8">
    <location>
        <begin position="70"/>
        <end position="80"/>
    </location>
</feature>
<accession>A0AAJ0C788</accession>
<feature type="region of interest" description="Disordered" evidence="8">
    <location>
        <begin position="1"/>
        <end position="131"/>
    </location>
</feature>
<evidence type="ECO:0000256" key="5">
    <source>
        <dbReference type="ARBA" id="ARBA00022679"/>
    </source>
</evidence>